<name>V5U6D1_9ENTR</name>
<dbReference type="EMBL" id="CP006733">
    <property type="protein sequence ID" value="AHB72672.1"/>
    <property type="molecule type" value="Genomic_DNA"/>
</dbReference>
<gene>
    <name evidence="1" type="ORF">P262_p2099</name>
</gene>
<reference evidence="1 2" key="1">
    <citation type="journal article" date="2014" name="Genome Announc.">
        <title>Complete Genome Sequence of Cronobacter sakazakii Strain CMCC 45402.</title>
        <authorList>
            <person name="Zhao Z."/>
            <person name="Wang L."/>
            <person name="Wang B."/>
            <person name="Liang H."/>
            <person name="Ye Q."/>
            <person name="Zeng M."/>
        </authorList>
    </citation>
    <scope>NUCLEOTIDE SEQUENCE [LARGE SCALE GENOMIC DNA]</scope>
    <source>
        <strain evidence="2">45402</strain>
        <plasmid evidence="2">Plasmid p2</plasmid>
    </source>
</reference>
<dbReference type="KEGG" id="csi:P262_p2099"/>
<keyword evidence="1" id="KW-0614">Plasmid</keyword>
<dbReference type="HOGENOM" id="CLU_3134706_0_0_6"/>
<evidence type="ECO:0000313" key="2">
    <source>
        <dbReference type="Proteomes" id="UP000018545"/>
    </source>
</evidence>
<organism evidence="1 2">
    <name type="scientific">Cronobacter malonaticus</name>
    <dbReference type="NCBI Taxonomy" id="413503"/>
    <lineage>
        <taxon>Bacteria</taxon>
        <taxon>Pseudomonadati</taxon>
        <taxon>Pseudomonadota</taxon>
        <taxon>Gammaproteobacteria</taxon>
        <taxon>Enterobacterales</taxon>
        <taxon>Enterobacteriaceae</taxon>
        <taxon>Cronobacter</taxon>
    </lineage>
</organism>
<sequence length="49" mass="5559">MHCHERLYKGLSVQAGSPFFCIQAGEARRQALQAGVYIKLMKIFTPSKF</sequence>
<dbReference type="AlphaFoldDB" id="V5U6D1"/>
<dbReference type="Proteomes" id="UP000018545">
    <property type="component" value="Plasmid p2"/>
</dbReference>
<protein>
    <submittedName>
        <fullName evidence="1">Uncharacterized protein</fullName>
    </submittedName>
</protein>
<evidence type="ECO:0000313" key="1">
    <source>
        <dbReference type="EMBL" id="AHB72672.1"/>
    </source>
</evidence>
<geneLocation type="plasmid" evidence="1 2">
    <name>p2</name>
</geneLocation>
<proteinExistence type="predicted"/>
<accession>V5U6D1</accession>